<comment type="caution">
    <text evidence="1">The sequence shown here is derived from an EMBL/GenBank/DDBJ whole genome shotgun (WGS) entry which is preliminary data.</text>
</comment>
<proteinExistence type="predicted"/>
<organism evidence="1 2">
    <name type="scientific">candidate division MSBL1 archaeon SCGC-AAA259J03</name>
    <dbReference type="NCBI Taxonomy" id="1698269"/>
    <lineage>
        <taxon>Archaea</taxon>
        <taxon>Methanobacteriati</taxon>
        <taxon>Methanobacteriota</taxon>
        <taxon>candidate division MSBL1</taxon>
    </lineage>
</organism>
<dbReference type="AlphaFoldDB" id="A0A656YVQ5"/>
<gene>
    <name evidence="1" type="ORF">AKJ39_03210</name>
</gene>
<dbReference type="Proteomes" id="UP000070257">
    <property type="component" value="Unassembled WGS sequence"/>
</dbReference>
<dbReference type="EMBL" id="LHXT01000049">
    <property type="protein sequence ID" value="KXA97542.1"/>
    <property type="molecule type" value="Genomic_DNA"/>
</dbReference>
<keyword evidence="2" id="KW-1185">Reference proteome</keyword>
<accession>A0A656YVQ5</accession>
<evidence type="ECO:0000313" key="1">
    <source>
        <dbReference type="EMBL" id="KXA97542.1"/>
    </source>
</evidence>
<name>A0A656YVQ5_9EURY</name>
<evidence type="ECO:0000313" key="2">
    <source>
        <dbReference type="Proteomes" id="UP000070257"/>
    </source>
</evidence>
<protein>
    <submittedName>
        <fullName evidence="1">Uncharacterized protein</fullName>
    </submittedName>
</protein>
<reference evidence="1 2" key="1">
    <citation type="journal article" date="2016" name="Sci. Rep.">
        <title>Metabolic traits of an uncultured archaeal lineage -MSBL1- from brine pools of the Red Sea.</title>
        <authorList>
            <person name="Mwirichia R."/>
            <person name="Alam I."/>
            <person name="Rashid M."/>
            <person name="Vinu M."/>
            <person name="Ba-Alawi W."/>
            <person name="Anthony Kamau A."/>
            <person name="Kamanda Ngugi D."/>
            <person name="Goker M."/>
            <person name="Klenk H.P."/>
            <person name="Bajic V."/>
            <person name="Stingl U."/>
        </authorList>
    </citation>
    <scope>NUCLEOTIDE SEQUENCE [LARGE SCALE GENOMIC DNA]</scope>
    <source>
        <strain evidence="1">SCGC-AAA259J03</strain>
    </source>
</reference>
<sequence length="59" mass="6504">MSEKHGISKVARKNRNTARLVLEGAMGCPTKGKTRSRDAYIFSNPSLSLQGGYFRNSIC</sequence>